<protein>
    <submittedName>
        <fullName evidence="4">FAD-dependent oxidoreductase</fullName>
    </submittedName>
</protein>
<dbReference type="RefSeq" id="WP_011648243.1">
    <property type="nucleotide sequence ID" value="NZ_ARYI01000010.1"/>
</dbReference>
<keyword evidence="2" id="KW-0503">Monooxygenase</keyword>
<dbReference type="InterPro" id="IPR002938">
    <property type="entry name" value="FAD-bd"/>
</dbReference>
<dbReference type="Pfam" id="PF01494">
    <property type="entry name" value="FAD_binding_3"/>
    <property type="match status" value="1"/>
</dbReference>
<comment type="caution">
    <text evidence="4">The sequence shown here is derived from an EMBL/GenBank/DDBJ whole genome shotgun (WGS) entry which is preliminary data.</text>
</comment>
<evidence type="ECO:0000259" key="3">
    <source>
        <dbReference type="Pfam" id="PF01494"/>
    </source>
</evidence>
<dbReference type="PANTHER" id="PTHR13789:SF309">
    <property type="entry name" value="PUTATIVE (AFU_ORTHOLOGUE AFUA_6G14510)-RELATED"/>
    <property type="match status" value="1"/>
</dbReference>
<dbReference type="PATRIC" id="fig|1280951.3.peg.2519"/>
<evidence type="ECO:0000256" key="1">
    <source>
        <dbReference type="ARBA" id="ARBA00023002"/>
    </source>
</evidence>
<keyword evidence="1" id="KW-0560">Oxidoreductase</keyword>
<gene>
    <name evidence="4" type="ORF">HHI_12504</name>
</gene>
<organism evidence="4 5">
    <name type="scientific">Hyphomonas hirschiana VP5</name>
    <dbReference type="NCBI Taxonomy" id="1280951"/>
    <lineage>
        <taxon>Bacteria</taxon>
        <taxon>Pseudomonadati</taxon>
        <taxon>Pseudomonadota</taxon>
        <taxon>Alphaproteobacteria</taxon>
        <taxon>Hyphomonadales</taxon>
        <taxon>Hyphomonadaceae</taxon>
        <taxon>Hyphomonas</taxon>
    </lineage>
</organism>
<dbReference type="OrthoDB" id="5499180at2"/>
<evidence type="ECO:0000256" key="2">
    <source>
        <dbReference type="ARBA" id="ARBA00023033"/>
    </source>
</evidence>
<dbReference type="PRINTS" id="PR00420">
    <property type="entry name" value="RNGMNOXGNASE"/>
</dbReference>
<name>A0A059FN84_9PROT</name>
<dbReference type="Gene3D" id="3.50.50.60">
    <property type="entry name" value="FAD/NAD(P)-binding domain"/>
    <property type="match status" value="1"/>
</dbReference>
<reference evidence="4 5" key="1">
    <citation type="submission" date="2013-04" db="EMBL/GenBank/DDBJ databases">
        <title>Hyphomonas hirschiana VP5 Genome Sequencing.</title>
        <authorList>
            <person name="Lai Q."/>
            <person name="Shao Z."/>
        </authorList>
    </citation>
    <scope>NUCLEOTIDE SEQUENCE [LARGE SCALE GENOMIC DNA]</scope>
    <source>
        <strain evidence="4 5">VP5</strain>
    </source>
</reference>
<accession>A0A059FN84</accession>
<feature type="domain" description="FAD-binding" evidence="3">
    <location>
        <begin position="6"/>
        <end position="318"/>
    </location>
</feature>
<dbReference type="AlphaFoldDB" id="A0A059FN84"/>
<evidence type="ECO:0000313" key="4">
    <source>
        <dbReference type="EMBL" id="KCZ92052.1"/>
    </source>
</evidence>
<dbReference type="Proteomes" id="UP000025061">
    <property type="component" value="Unassembled WGS sequence"/>
</dbReference>
<sequence>MAEQMSIGIAGAGVGGLAAAALLAREGHRVTVFDQFEAAGPVGSGLMLQETGLAVLGALGLRAQAEALGTPIARLHGISVDTGRAVLDVRYAALRPALSGLGIQRAVLFDVLQAAALAAGVRLVTGTHIVAADPTTATLTDAAGGVHGPYDLVIDALGVRSPLSSAPKKELTYGALWATLPWPVGSLFDRSALEQRYEAARKMAGVMPSGRAAPGAPDSLTYFWSIRADQYETFRAAPLTHWKDAARRLWPETDILLDQITDHEQLTFARYRHRTHASPVKDRLVHIGDAWHAASPQLGQGANMALLDAYGLFQALKQEADVPAGLRRFLKIRADHVRLYQLMTWAFTPVYQSDGAVTPWLRDRLAAPLLRLWPAPPLLAGLVAGGFGAPLNKMGLTVER</sequence>
<dbReference type="Gene3D" id="3.30.9.10">
    <property type="entry name" value="D-Amino Acid Oxidase, subunit A, domain 2"/>
    <property type="match status" value="1"/>
</dbReference>
<dbReference type="PANTHER" id="PTHR13789">
    <property type="entry name" value="MONOOXYGENASE"/>
    <property type="match status" value="1"/>
</dbReference>
<dbReference type="InterPro" id="IPR050493">
    <property type="entry name" value="FAD-dep_Monooxygenase_BioMet"/>
</dbReference>
<keyword evidence="5" id="KW-1185">Reference proteome</keyword>
<dbReference type="SUPFAM" id="SSF51905">
    <property type="entry name" value="FAD/NAD(P)-binding domain"/>
    <property type="match status" value="1"/>
</dbReference>
<dbReference type="EMBL" id="ARYI01000010">
    <property type="protein sequence ID" value="KCZ92052.1"/>
    <property type="molecule type" value="Genomic_DNA"/>
</dbReference>
<proteinExistence type="predicted"/>
<dbReference type="InterPro" id="IPR036188">
    <property type="entry name" value="FAD/NAD-bd_sf"/>
</dbReference>
<dbReference type="GO" id="GO:0071949">
    <property type="term" value="F:FAD binding"/>
    <property type="evidence" value="ECO:0007669"/>
    <property type="project" value="InterPro"/>
</dbReference>
<evidence type="ECO:0000313" key="5">
    <source>
        <dbReference type="Proteomes" id="UP000025061"/>
    </source>
</evidence>
<dbReference type="GO" id="GO:0004497">
    <property type="term" value="F:monooxygenase activity"/>
    <property type="evidence" value="ECO:0007669"/>
    <property type="project" value="UniProtKB-KW"/>
</dbReference>